<accession>A0A560HZC5</accession>
<proteinExistence type="predicted"/>
<dbReference type="OrthoDB" id="8779193at2"/>
<dbReference type="AlphaFoldDB" id="A0A560HZC5"/>
<dbReference type="Proteomes" id="UP000318050">
    <property type="component" value="Unassembled WGS sequence"/>
</dbReference>
<reference evidence="1 2" key="1">
    <citation type="submission" date="2019-06" db="EMBL/GenBank/DDBJ databases">
        <title>Genomic Encyclopedia of Type Strains, Phase IV (KMG-V): Genome sequencing to study the core and pangenomes of soil and plant-associated prokaryotes.</title>
        <authorList>
            <person name="Whitman W."/>
        </authorList>
    </citation>
    <scope>NUCLEOTIDE SEQUENCE [LARGE SCALE GENOMIC DNA]</scope>
    <source>
        <strain evidence="1 2">BR 11140</strain>
    </source>
</reference>
<evidence type="ECO:0000313" key="1">
    <source>
        <dbReference type="EMBL" id="TWB50939.1"/>
    </source>
</evidence>
<protein>
    <submittedName>
        <fullName evidence="1">Uncharacterized protein</fullName>
    </submittedName>
</protein>
<evidence type="ECO:0000313" key="2">
    <source>
        <dbReference type="Proteomes" id="UP000318050"/>
    </source>
</evidence>
<dbReference type="EMBL" id="VITT01000022">
    <property type="protein sequence ID" value="TWB50939.1"/>
    <property type="molecule type" value="Genomic_DNA"/>
</dbReference>
<organism evidence="1 2">
    <name type="scientific">Nitrospirillum amazonense</name>
    <dbReference type="NCBI Taxonomy" id="28077"/>
    <lineage>
        <taxon>Bacteria</taxon>
        <taxon>Pseudomonadati</taxon>
        <taxon>Pseudomonadota</taxon>
        <taxon>Alphaproteobacteria</taxon>
        <taxon>Rhodospirillales</taxon>
        <taxon>Azospirillaceae</taxon>
        <taxon>Nitrospirillum</taxon>
    </lineage>
</organism>
<name>A0A560HZC5_9PROT</name>
<sequence length="149" mass="17280">MTTEDDQFQFWLMDMSDAIDRFLQSVPTQVATRLDYSPESLNVIEEYILDRYPTIDDIKKQSEAKTVDGMARYVGQVFRKHFGGKWIIDFSDKKNAFYGLPQLSGMQEQRTASCPLTLVTASTDRRTGKFIRTVFENYRQRIAQAQQVS</sequence>
<comment type="caution">
    <text evidence="1">The sequence shown here is derived from an EMBL/GenBank/DDBJ whole genome shotgun (WGS) entry which is preliminary data.</text>
</comment>
<gene>
    <name evidence="1" type="ORF">FBZ92_12231</name>
</gene>